<dbReference type="InParanoid" id="A0A5F8A4D8"/>
<dbReference type="PANTHER" id="PTHR12138">
    <property type="entry name" value="PRIMATE-EXPANDED PROTEIN FAMILY"/>
    <property type="match status" value="1"/>
</dbReference>
<dbReference type="Proteomes" id="UP000006718">
    <property type="component" value="Chromosome 1"/>
</dbReference>
<evidence type="ECO:0000313" key="1">
    <source>
        <dbReference type="Ensembl" id="ENSMMUP00000072803.1"/>
    </source>
</evidence>
<name>A0A5F8A4D8_MACMU</name>
<proteinExistence type="predicted"/>
<evidence type="ECO:0000313" key="2">
    <source>
        <dbReference type="Proteomes" id="UP000006718"/>
    </source>
</evidence>
<dbReference type="AlphaFoldDB" id="A0A5F8A4D8"/>
<reference evidence="1" key="3">
    <citation type="submission" date="2025-08" db="UniProtKB">
        <authorList>
            <consortium name="Ensembl"/>
        </authorList>
    </citation>
    <scope>IDENTIFICATION</scope>
    <source>
        <strain evidence="1">17573</strain>
    </source>
</reference>
<dbReference type="Ensembl" id="ENSMMUT00000109075.1">
    <property type="protein sequence ID" value="ENSMMUP00000072803.1"/>
    <property type="gene ID" value="ENSMMUG00000063540.1"/>
</dbReference>
<dbReference type="GeneTree" id="ENSGT01120000271815"/>
<dbReference type="PANTHER" id="PTHR12138:SF133">
    <property type="entry name" value="SECRETED PROTEIN"/>
    <property type="match status" value="1"/>
</dbReference>
<reference evidence="2" key="1">
    <citation type="journal article" date="2007" name="Science">
        <title>Evolutionary and biomedical insights from the rhesus macaque genome.</title>
        <authorList>
            <person name="Gibbs R.A."/>
            <person name="Rogers J."/>
            <person name="Katze M.G."/>
            <person name="Bumgarner R."/>
            <person name="Weinstock G.M."/>
            <person name="Mardis E.R."/>
            <person name="Remington K.A."/>
            <person name="Strausberg R.L."/>
            <person name="Venter J.C."/>
            <person name="Wilson R.K."/>
            <person name="Batzer M.A."/>
            <person name="Bustamante C.D."/>
            <person name="Eichler E.E."/>
            <person name="Hahn M.W."/>
            <person name="Hardison R.C."/>
            <person name="Makova K.D."/>
            <person name="Miller W."/>
            <person name="Milosavljevic A."/>
            <person name="Palermo R.E."/>
            <person name="Siepel A."/>
            <person name="Sikela J.M."/>
            <person name="Attaway T."/>
            <person name="Bell S."/>
            <person name="Bernard K.E."/>
            <person name="Buhay C.J."/>
            <person name="Chandrabose M.N."/>
            <person name="Dao M."/>
            <person name="Davis C."/>
            <person name="Delehaunty K.D."/>
            <person name="Ding Y."/>
            <person name="Dinh H.H."/>
            <person name="Dugan-Rocha S."/>
            <person name="Fulton L.A."/>
            <person name="Gabisi R.A."/>
            <person name="Garner T.T."/>
            <person name="Godfrey J."/>
            <person name="Hawes A.C."/>
            <person name="Hernandez J."/>
            <person name="Hines S."/>
            <person name="Holder M."/>
            <person name="Hume J."/>
            <person name="Jhangiani S.N."/>
            <person name="Joshi V."/>
            <person name="Khan Z.M."/>
            <person name="Kirkness E.F."/>
            <person name="Cree A."/>
            <person name="Fowler R.G."/>
            <person name="Lee S."/>
            <person name="Lewis L.R."/>
            <person name="Li Z."/>
            <person name="Liu Y.-S."/>
            <person name="Moore S.M."/>
            <person name="Muzny D."/>
            <person name="Nazareth L.V."/>
            <person name="Ngo D.N."/>
            <person name="Okwuonu G.O."/>
            <person name="Pai G."/>
            <person name="Parker D."/>
            <person name="Paul H.A."/>
            <person name="Pfannkoch C."/>
            <person name="Pohl C.S."/>
            <person name="Rogers Y.-H.C."/>
            <person name="Ruiz S.J."/>
            <person name="Sabo A."/>
            <person name="Santibanez J."/>
            <person name="Schneider B.W."/>
            <person name="Smith S.M."/>
            <person name="Sodergren E."/>
            <person name="Svatek A.F."/>
            <person name="Utterback T.R."/>
            <person name="Vattathil S."/>
            <person name="Warren W."/>
            <person name="White C.S."/>
            <person name="Chinwalla A.T."/>
            <person name="Feng Y."/>
            <person name="Halpern A.L."/>
            <person name="Hillier L.W."/>
            <person name="Huang X."/>
            <person name="Minx P."/>
            <person name="Nelson J.O."/>
            <person name="Pepin K.H."/>
            <person name="Qin X."/>
            <person name="Sutton G.G."/>
            <person name="Venter E."/>
            <person name="Walenz B.P."/>
            <person name="Wallis J.W."/>
            <person name="Worley K.C."/>
            <person name="Yang S.-P."/>
            <person name="Jones S.M."/>
            <person name="Marra M.A."/>
            <person name="Rocchi M."/>
            <person name="Schein J.E."/>
            <person name="Baertsch R."/>
            <person name="Clarke L."/>
            <person name="Csuros M."/>
            <person name="Glasscock J."/>
            <person name="Harris R.A."/>
            <person name="Havlak P."/>
            <person name="Jackson A.R."/>
            <person name="Jiang H."/>
            <person name="Liu Y."/>
            <person name="Messina D.N."/>
            <person name="Shen Y."/>
            <person name="Song H.X.-Z."/>
            <person name="Wylie T."/>
            <person name="Zhang L."/>
            <person name="Birney E."/>
            <person name="Han K."/>
            <person name="Konkel M.K."/>
            <person name="Lee J."/>
            <person name="Smit A.F.A."/>
            <person name="Ullmer B."/>
            <person name="Wang H."/>
            <person name="Xing J."/>
            <person name="Burhans R."/>
            <person name="Cheng Z."/>
            <person name="Karro J.E."/>
            <person name="Ma J."/>
            <person name="Raney B."/>
            <person name="She X."/>
            <person name="Cox M.J."/>
            <person name="Demuth J.P."/>
            <person name="Dumas L.J."/>
            <person name="Han S.-G."/>
            <person name="Hopkins J."/>
            <person name="Karimpour-Fard A."/>
            <person name="Kim Y.H."/>
            <person name="Pollack J.R."/>
            <person name="Vinar T."/>
            <person name="Addo-Quaye C."/>
            <person name="Degenhardt J."/>
            <person name="Denby A."/>
            <person name="Hubisz M.J."/>
            <person name="Indap A."/>
            <person name="Kosiol C."/>
            <person name="Lahn B.T."/>
            <person name="Lawson H.A."/>
            <person name="Marklein A."/>
            <person name="Nielsen R."/>
            <person name="Vallender E.J."/>
            <person name="Clark A.G."/>
            <person name="Ferguson B."/>
            <person name="Hernandez R.D."/>
            <person name="Hirani K."/>
            <person name="Kehrer-Sawatzki H."/>
            <person name="Kolb J."/>
            <person name="Patil S."/>
            <person name="Pu L.-L."/>
            <person name="Ren Y."/>
            <person name="Smith D.G."/>
            <person name="Wheeler D.A."/>
            <person name="Schenck I."/>
            <person name="Ball E.V."/>
            <person name="Chen R."/>
            <person name="Cooper D.N."/>
            <person name="Giardine B."/>
            <person name="Hsu F."/>
            <person name="Kent W.J."/>
            <person name="Lesk A."/>
            <person name="Nelson D.L."/>
            <person name="O'brien W.E."/>
            <person name="Pruefer K."/>
            <person name="Stenson P.D."/>
            <person name="Wallace J.C."/>
            <person name="Ke H."/>
            <person name="Liu X.-M."/>
            <person name="Wang P."/>
            <person name="Xiang A.P."/>
            <person name="Yang F."/>
            <person name="Barber G.P."/>
            <person name="Haussler D."/>
            <person name="Karolchik D."/>
            <person name="Kern A.D."/>
            <person name="Kuhn R.M."/>
            <person name="Smith K.E."/>
            <person name="Zwieg A.S."/>
        </authorList>
    </citation>
    <scope>NUCLEOTIDE SEQUENCE [LARGE SCALE GENOMIC DNA]</scope>
    <source>
        <strain evidence="2">17573</strain>
    </source>
</reference>
<protein>
    <submittedName>
        <fullName evidence="1">Uncharacterized protein</fullName>
    </submittedName>
</protein>
<keyword evidence="2" id="KW-1185">Reference proteome</keyword>
<organism evidence="1 2">
    <name type="scientific">Macaca mulatta</name>
    <name type="common">Rhesus macaque</name>
    <dbReference type="NCBI Taxonomy" id="9544"/>
    <lineage>
        <taxon>Eukaryota</taxon>
        <taxon>Metazoa</taxon>
        <taxon>Chordata</taxon>
        <taxon>Craniata</taxon>
        <taxon>Vertebrata</taxon>
        <taxon>Euteleostomi</taxon>
        <taxon>Mammalia</taxon>
        <taxon>Eutheria</taxon>
        <taxon>Euarchontoglires</taxon>
        <taxon>Primates</taxon>
        <taxon>Haplorrhini</taxon>
        <taxon>Catarrhini</taxon>
        <taxon>Cercopithecidae</taxon>
        <taxon>Cercopithecinae</taxon>
        <taxon>Macaca</taxon>
    </lineage>
</organism>
<dbReference type="Bgee" id="ENSMMUG00000063540">
    <property type="expression patterns" value="Expressed in ileum and 21 other cell types or tissues"/>
</dbReference>
<sequence length="136" mass="14841">GGVSLLLPRLECNGVILAHCNLHFPGSRDSPASPCRVAGIAGVCHHTRVIFYIFSRDGFHHVGQAGLELLTSGDHPPRPPKVLGLPLHPACFFCFCFCFLRQVLLCRPGWRAVVPSRLTTSSASWIHAILLPQPLD</sequence>
<accession>A0A5F8A4D8</accession>
<reference evidence="1" key="4">
    <citation type="submission" date="2025-09" db="UniProtKB">
        <authorList>
            <consortium name="Ensembl"/>
        </authorList>
    </citation>
    <scope>IDENTIFICATION</scope>
    <source>
        <strain evidence="1">17573</strain>
    </source>
</reference>
<dbReference type="VEuPathDB" id="HostDB:ENSMMUG00000063540"/>
<reference evidence="1" key="2">
    <citation type="submission" date="2019-01" db="EMBL/GenBank/DDBJ databases">
        <authorList>
            <person name="Graves T."/>
            <person name="Eichler E.E."/>
            <person name="Wilson R.K."/>
        </authorList>
    </citation>
    <scope>NUCLEOTIDE SEQUENCE [LARGE SCALE GENOMIC DNA]</scope>
    <source>
        <strain evidence="1">17573</strain>
    </source>
</reference>
<dbReference type="PRINTS" id="PR02045">
    <property type="entry name" value="F138DOMAIN"/>
</dbReference>